<keyword evidence="9" id="KW-1185">Reference proteome</keyword>
<dbReference type="eggNOG" id="ENOG502RKMP">
    <property type="taxonomic scope" value="Eukaryota"/>
</dbReference>
<comment type="caution">
    <text evidence="8">The sequence shown here is derived from an EMBL/GenBank/DDBJ whole genome shotgun (WGS) entry which is preliminary data.</text>
</comment>
<keyword evidence="2 6" id="KW-0812">Transmembrane</keyword>
<protein>
    <submittedName>
        <fullName evidence="8">Putative integral membrane protein</fullName>
    </submittedName>
</protein>
<gene>
    <name evidence="8" type="ORF">CSUB01_05961</name>
</gene>
<dbReference type="PROSITE" id="PS51257">
    <property type="entry name" value="PROKAR_LIPOPROTEIN"/>
    <property type="match status" value="1"/>
</dbReference>
<accession>A0A066WZD2</accession>
<dbReference type="GO" id="GO:0016020">
    <property type="term" value="C:membrane"/>
    <property type="evidence" value="ECO:0007669"/>
    <property type="project" value="UniProtKB-SubCell"/>
</dbReference>
<name>A0A066WZD2_COLSU</name>
<evidence type="ECO:0000259" key="7">
    <source>
        <dbReference type="Pfam" id="PF20684"/>
    </source>
</evidence>
<evidence type="ECO:0000256" key="3">
    <source>
        <dbReference type="ARBA" id="ARBA00022989"/>
    </source>
</evidence>
<evidence type="ECO:0000256" key="2">
    <source>
        <dbReference type="ARBA" id="ARBA00022692"/>
    </source>
</evidence>
<dbReference type="HOGENOM" id="CLU_1525216_0_0_1"/>
<feature type="transmembrane region" description="Helical" evidence="6">
    <location>
        <begin position="7"/>
        <end position="29"/>
    </location>
</feature>
<organism evidence="8 9">
    <name type="scientific">Colletotrichum sublineola</name>
    <name type="common">Sorghum anthracnose fungus</name>
    <dbReference type="NCBI Taxonomy" id="1173701"/>
    <lineage>
        <taxon>Eukaryota</taxon>
        <taxon>Fungi</taxon>
        <taxon>Dikarya</taxon>
        <taxon>Ascomycota</taxon>
        <taxon>Pezizomycotina</taxon>
        <taxon>Sordariomycetes</taxon>
        <taxon>Hypocreomycetidae</taxon>
        <taxon>Glomerellales</taxon>
        <taxon>Glomerellaceae</taxon>
        <taxon>Colletotrichum</taxon>
        <taxon>Colletotrichum graminicola species complex</taxon>
    </lineage>
</organism>
<dbReference type="OMA" id="ITMAVCM"/>
<feature type="transmembrane region" description="Helical" evidence="6">
    <location>
        <begin position="129"/>
        <end position="150"/>
    </location>
</feature>
<dbReference type="PANTHER" id="PTHR33048:SF96">
    <property type="entry name" value="INTEGRAL MEMBRANE PROTEIN"/>
    <property type="match status" value="1"/>
</dbReference>
<evidence type="ECO:0000256" key="1">
    <source>
        <dbReference type="ARBA" id="ARBA00004141"/>
    </source>
</evidence>
<dbReference type="InterPro" id="IPR052337">
    <property type="entry name" value="SAT4-like"/>
</dbReference>
<keyword evidence="3 6" id="KW-1133">Transmembrane helix</keyword>
<evidence type="ECO:0000256" key="4">
    <source>
        <dbReference type="ARBA" id="ARBA00023136"/>
    </source>
</evidence>
<dbReference type="Proteomes" id="UP000027238">
    <property type="component" value="Unassembled WGS sequence"/>
</dbReference>
<dbReference type="PANTHER" id="PTHR33048">
    <property type="entry name" value="PTH11-LIKE INTEGRAL MEMBRANE PROTEIN (AFU_ORTHOLOGUE AFUA_5G11245)"/>
    <property type="match status" value="1"/>
</dbReference>
<evidence type="ECO:0000313" key="9">
    <source>
        <dbReference type="Proteomes" id="UP000027238"/>
    </source>
</evidence>
<reference evidence="9" key="1">
    <citation type="journal article" date="2014" name="Genome Announc.">
        <title>Draft genome sequence of Colletotrichum sublineola, a destructive pathogen of cultivated sorghum.</title>
        <authorList>
            <person name="Baroncelli R."/>
            <person name="Sanz-Martin J.M."/>
            <person name="Rech G.E."/>
            <person name="Sukno S.A."/>
            <person name="Thon M.R."/>
        </authorList>
    </citation>
    <scope>NUCLEOTIDE SEQUENCE [LARGE SCALE GENOMIC DNA]</scope>
    <source>
        <strain evidence="9">TX430BB</strain>
    </source>
</reference>
<feature type="domain" description="Rhodopsin" evidence="7">
    <location>
        <begin position="6"/>
        <end position="154"/>
    </location>
</feature>
<dbReference type="AlphaFoldDB" id="A0A066WZD2"/>
<evidence type="ECO:0000256" key="6">
    <source>
        <dbReference type="SAM" id="Phobius"/>
    </source>
</evidence>
<evidence type="ECO:0000256" key="5">
    <source>
        <dbReference type="ARBA" id="ARBA00038359"/>
    </source>
</evidence>
<feature type="transmembrane region" description="Helical" evidence="6">
    <location>
        <begin position="49"/>
        <end position="76"/>
    </location>
</feature>
<evidence type="ECO:0000313" key="8">
    <source>
        <dbReference type="EMBL" id="KDN60769.1"/>
    </source>
</evidence>
<sequence>MGKYGRIIWGNIAALGITMAVCMGVLLASCKPIPALWNEKLGYCSIPNGWMLVSYAGSVVLAMVDWTFAIIPFFLIRGLQMPKGRKTLVQVILSLGIISSAAGLVRMGYYHSYDTTKYPNESLYNWGQAVLWSVLEGGLGIIASSLPPLLKLISTYRRRSPKEIDPERGLRLRGEVASL</sequence>
<keyword evidence="4 6" id="KW-0472">Membrane</keyword>
<comment type="similarity">
    <text evidence="5">Belongs to the SAT4 family.</text>
</comment>
<dbReference type="OrthoDB" id="3897607at2759"/>
<proteinExistence type="inferred from homology"/>
<dbReference type="InterPro" id="IPR049326">
    <property type="entry name" value="Rhodopsin_dom_fungi"/>
</dbReference>
<dbReference type="Pfam" id="PF20684">
    <property type="entry name" value="Fung_rhodopsin"/>
    <property type="match status" value="1"/>
</dbReference>
<comment type="subcellular location">
    <subcellularLocation>
        <location evidence="1">Membrane</location>
        <topology evidence="1">Multi-pass membrane protein</topology>
    </subcellularLocation>
</comment>
<feature type="transmembrane region" description="Helical" evidence="6">
    <location>
        <begin position="88"/>
        <end position="109"/>
    </location>
</feature>
<dbReference type="EMBL" id="JMSE01001474">
    <property type="protein sequence ID" value="KDN60769.1"/>
    <property type="molecule type" value="Genomic_DNA"/>
</dbReference>